<keyword evidence="3" id="KW-1185">Reference proteome</keyword>
<dbReference type="AlphaFoldDB" id="A0A086SUE4"/>
<reference evidence="3" key="1">
    <citation type="journal article" date="2014" name="Genome Announc.">
        <title>Genome sequence and annotation of Acremonium chrysogenum, producer of the beta-lactam antibiotic cephalosporin C.</title>
        <authorList>
            <person name="Terfehr D."/>
            <person name="Dahlmann T.A."/>
            <person name="Specht T."/>
            <person name="Zadra I."/>
            <person name="Kuernsteiner H."/>
            <person name="Kueck U."/>
        </authorList>
    </citation>
    <scope>NUCLEOTIDE SEQUENCE [LARGE SCALE GENOMIC DNA]</scope>
    <source>
        <strain evidence="3">ATCC 11550 / CBS 779.69 / DSM 880 / IAM 14645 / JCM 23072 / IMI 49137</strain>
    </source>
</reference>
<keyword evidence="1" id="KW-0472">Membrane</keyword>
<dbReference type="EMBL" id="JPKY01000173">
    <property type="protein sequence ID" value="KFH40726.1"/>
    <property type="molecule type" value="Genomic_DNA"/>
</dbReference>
<feature type="transmembrane region" description="Helical" evidence="1">
    <location>
        <begin position="40"/>
        <end position="61"/>
    </location>
</feature>
<accession>A0A086SUE4</accession>
<evidence type="ECO:0000313" key="2">
    <source>
        <dbReference type="EMBL" id="KFH40726.1"/>
    </source>
</evidence>
<organism evidence="2 3">
    <name type="scientific">Hapsidospora chrysogenum (strain ATCC 11550 / CBS 779.69 / DSM 880 / IAM 14645 / JCM 23072 / IMI 49137)</name>
    <name type="common">Acremonium chrysogenum</name>
    <dbReference type="NCBI Taxonomy" id="857340"/>
    <lineage>
        <taxon>Eukaryota</taxon>
        <taxon>Fungi</taxon>
        <taxon>Dikarya</taxon>
        <taxon>Ascomycota</taxon>
        <taxon>Pezizomycotina</taxon>
        <taxon>Sordariomycetes</taxon>
        <taxon>Hypocreomycetidae</taxon>
        <taxon>Hypocreales</taxon>
        <taxon>Bionectriaceae</taxon>
        <taxon>Hapsidospora</taxon>
    </lineage>
</organism>
<evidence type="ECO:0000256" key="1">
    <source>
        <dbReference type="SAM" id="Phobius"/>
    </source>
</evidence>
<dbReference type="Proteomes" id="UP000029964">
    <property type="component" value="Unassembled WGS sequence"/>
</dbReference>
<protein>
    <submittedName>
        <fullName evidence="2">Uncharacterized protein</fullName>
    </submittedName>
</protein>
<keyword evidence="1" id="KW-1133">Transmembrane helix</keyword>
<comment type="caution">
    <text evidence="2">The sequence shown here is derived from an EMBL/GenBank/DDBJ whole genome shotgun (WGS) entry which is preliminary data.</text>
</comment>
<sequence>MPDSRGRYVPLDIDSNGHAHAPPTNIFNLATLARLKRRPLLALGGITLVVIAILHSTLLNLPPSGASSDRATILRDLAAPLGAHETKDEDGETTYIVGQHHAVSGDFPEDYEWIDPYSRKPFNEITYTNGMNNNAMGRMPAGSPYDMLVIGRGRNDRYMDPQEGIEYLNLTVVGRGGGRAGPEPYVLDLPVWRQFPRPCQNLVNGGAADPRFIWSDAGEPLAVIGTSSRVEGVCKAVGLVDLRAAWPALKDHLREIGYGDIPIKFDTFTEVGRTGSREKYEKNWAPFFAGPSPAEQQQHQPPWWRWWPDLKPSRGEEGLPASVWPYFASMVHPRNIVRVDPALDTSSRANDSYVLGEDIDLALPGADGDGARAQADSACLVDSLPHAWKSDMLHQATPFYRVTLCHRGSCVPSRQNTVLLGLIHYKRSRRSYRRMFVTMSVDEPFEILSVSPPLHFGSAESDKDVVFSVSMAFLPTKKLPELAEDESPFLESRETPGGYLGHGWLDDTLVVGAGLRDEVYDAVHLPVVDALRGHTLCSSPT</sequence>
<dbReference type="HOGENOM" id="CLU_503398_0_0_1"/>
<keyword evidence="1" id="KW-0812">Transmembrane</keyword>
<proteinExistence type="predicted"/>
<evidence type="ECO:0000313" key="3">
    <source>
        <dbReference type="Proteomes" id="UP000029964"/>
    </source>
</evidence>
<gene>
    <name evidence="2" type="ORF">ACRE_085850</name>
</gene>
<name>A0A086SUE4_HAPC1</name>
<dbReference type="OrthoDB" id="2522565at2759"/>